<proteinExistence type="predicted"/>
<reference evidence="1" key="1">
    <citation type="submission" date="2022-10" db="EMBL/GenBank/DDBJ databases">
        <title>Culturing micro-colonial fungi from biological soil crusts in the Mojave desert and describing Neophaeococcomyces mojavensis, and introducing the new genera and species Taxawa tesnikishii.</title>
        <authorList>
            <person name="Kurbessoian T."/>
            <person name="Stajich J.E."/>
        </authorList>
    </citation>
    <scope>NUCLEOTIDE SEQUENCE</scope>
    <source>
        <strain evidence="1">JES_115</strain>
    </source>
</reference>
<dbReference type="Proteomes" id="UP001172680">
    <property type="component" value="Unassembled WGS sequence"/>
</dbReference>
<organism evidence="1 2">
    <name type="scientific">Coniosporium tulheliwenetii</name>
    <dbReference type="NCBI Taxonomy" id="3383036"/>
    <lineage>
        <taxon>Eukaryota</taxon>
        <taxon>Fungi</taxon>
        <taxon>Dikarya</taxon>
        <taxon>Ascomycota</taxon>
        <taxon>Pezizomycotina</taxon>
        <taxon>Dothideomycetes</taxon>
        <taxon>Dothideomycetes incertae sedis</taxon>
        <taxon>Coniosporium</taxon>
    </lineage>
</organism>
<evidence type="ECO:0000313" key="1">
    <source>
        <dbReference type="EMBL" id="KAJ9638215.1"/>
    </source>
</evidence>
<evidence type="ECO:0000313" key="2">
    <source>
        <dbReference type="Proteomes" id="UP001172680"/>
    </source>
</evidence>
<dbReference type="EMBL" id="JAPDRP010000021">
    <property type="protein sequence ID" value="KAJ9638215.1"/>
    <property type="molecule type" value="Genomic_DNA"/>
</dbReference>
<sequence>MISLYQSPWKLLLLSTLLSAAAAQIGIPTSLSIDYDLSQKHVRVSRTRVAQQFITDIQNIALATIQNSYPDKHIEVINRPSGPTLQWKDITLALEEVWITTADEKKSSGFVRKQKDKAAGYARFSVREHWSGMPTSAGVHHNLKEYSQFVAGFEQRFSQLVDSAPGAAFYVPCKIIPGKKCPEDEKDSGPWGPSWPVGYVVEV</sequence>
<gene>
    <name evidence="1" type="ORF">H2199_006902</name>
</gene>
<accession>A0ACC2YSI5</accession>
<comment type="caution">
    <text evidence="1">The sequence shown here is derived from an EMBL/GenBank/DDBJ whole genome shotgun (WGS) entry which is preliminary data.</text>
</comment>
<name>A0ACC2YSI5_9PEZI</name>
<protein>
    <submittedName>
        <fullName evidence="1">Uncharacterized protein</fullName>
    </submittedName>
</protein>
<keyword evidence="2" id="KW-1185">Reference proteome</keyword>